<evidence type="ECO:0000313" key="1">
    <source>
        <dbReference type="EMBL" id="MXN45953.1"/>
    </source>
</evidence>
<organism evidence="1 2">
    <name type="scientific">Shinella kummerowiae</name>
    <dbReference type="NCBI Taxonomy" id="417745"/>
    <lineage>
        <taxon>Bacteria</taxon>
        <taxon>Pseudomonadati</taxon>
        <taxon>Pseudomonadota</taxon>
        <taxon>Alphaproteobacteria</taxon>
        <taxon>Hyphomicrobiales</taxon>
        <taxon>Rhizobiaceae</taxon>
        <taxon>Shinella</taxon>
    </lineage>
</organism>
<dbReference type="Proteomes" id="UP000435802">
    <property type="component" value="Unassembled WGS sequence"/>
</dbReference>
<dbReference type="Pfam" id="PF11154">
    <property type="entry name" value="DUF2934"/>
    <property type="match status" value="1"/>
</dbReference>
<dbReference type="InterPro" id="IPR021327">
    <property type="entry name" value="DUF2934"/>
</dbReference>
<keyword evidence="2" id="KW-1185">Reference proteome</keyword>
<accession>A0A6N8SBE6</accession>
<dbReference type="EMBL" id="WUMK01000004">
    <property type="protein sequence ID" value="MXN45953.1"/>
    <property type="molecule type" value="Genomic_DNA"/>
</dbReference>
<name>A0A6N8SBE6_9HYPH</name>
<proteinExistence type="predicted"/>
<reference evidence="1 2" key="1">
    <citation type="submission" date="2019-12" db="EMBL/GenBank/DDBJ databases">
        <title>Shinella kummerowiae sp. nov., a symbiotic bacterium isolated from root nodules of the herbal legume Kummerowia stipulacea.</title>
        <authorList>
            <person name="Gao J."/>
        </authorList>
    </citation>
    <scope>NUCLEOTIDE SEQUENCE [LARGE SCALE GENOMIC DNA]</scope>
    <source>
        <strain evidence="1 2">CCBAU 25048</strain>
    </source>
</reference>
<protein>
    <submittedName>
        <fullName evidence="1">DUF2934 domain-containing protein</fullName>
    </submittedName>
</protein>
<sequence>MNDPRERRITALAFDLWQAEGSVDGRSLGH</sequence>
<comment type="caution">
    <text evidence="1">The sequence shown here is derived from an EMBL/GenBank/DDBJ whole genome shotgun (WGS) entry which is preliminary data.</text>
</comment>
<dbReference type="RefSeq" id="WP_160859513.1">
    <property type="nucleotide sequence ID" value="NZ_WUMK01000004.1"/>
</dbReference>
<evidence type="ECO:0000313" key="2">
    <source>
        <dbReference type="Proteomes" id="UP000435802"/>
    </source>
</evidence>
<dbReference type="OrthoDB" id="9811127at2"/>
<gene>
    <name evidence="1" type="ORF">GR138_12185</name>
</gene>
<dbReference type="AlphaFoldDB" id="A0A6N8SBE6"/>